<evidence type="ECO:0000259" key="13">
    <source>
        <dbReference type="PROSITE" id="PS50109"/>
    </source>
</evidence>
<dbReference type="EC" id="2.7.13.3" evidence="3"/>
<comment type="subcellular location">
    <subcellularLocation>
        <location evidence="2">Membrane</location>
    </subcellularLocation>
</comment>
<evidence type="ECO:0000256" key="5">
    <source>
        <dbReference type="ARBA" id="ARBA00022679"/>
    </source>
</evidence>
<dbReference type="InterPro" id="IPR003660">
    <property type="entry name" value="HAMP_dom"/>
</dbReference>
<dbReference type="CDD" id="cd06225">
    <property type="entry name" value="HAMP"/>
    <property type="match status" value="1"/>
</dbReference>
<evidence type="ECO:0000313" key="16">
    <source>
        <dbReference type="Proteomes" id="UP000652567"/>
    </source>
</evidence>
<keyword evidence="10 12" id="KW-0472">Membrane</keyword>
<keyword evidence="5" id="KW-0808">Transferase</keyword>
<comment type="caution">
    <text evidence="15">The sequence shown here is derived from an EMBL/GenBank/DDBJ whole genome shotgun (WGS) entry which is preliminary data.</text>
</comment>
<dbReference type="InterPro" id="IPR036097">
    <property type="entry name" value="HisK_dim/P_sf"/>
</dbReference>
<dbReference type="InterPro" id="IPR050428">
    <property type="entry name" value="TCS_sensor_his_kinase"/>
</dbReference>
<dbReference type="Gene3D" id="6.10.340.10">
    <property type="match status" value="1"/>
</dbReference>
<keyword evidence="7" id="KW-0418">Kinase</keyword>
<keyword evidence="6 12" id="KW-0812">Transmembrane</keyword>
<dbReference type="SUPFAM" id="SSF47384">
    <property type="entry name" value="Homodimeric domain of signal transducing histidine kinase"/>
    <property type="match status" value="1"/>
</dbReference>
<keyword evidence="4" id="KW-0597">Phosphoprotein</keyword>
<reference evidence="15" key="1">
    <citation type="submission" date="2018-07" db="EMBL/GenBank/DDBJ databases">
        <title>Genome assembly of strain Ka43.</title>
        <authorList>
            <person name="Kukolya J."/>
            <person name="Nagy I."/>
            <person name="Horvath B."/>
            <person name="Toth A."/>
        </authorList>
    </citation>
    <scope>NUCLEOTIDE SEQUENCE</scope>
    <source>
        <strain evidence="15">KB43</strain>
    </source>
</reference>
<dbReference type="SMART" id="SM00387">
    <property type="entry name" value="HATPase_c"/>
    <property type="match status" value="1"/>
</dbReference>
<feature type="region of interest" description="Disordered" evidence="11">
    <location>
        <begin position="86"/>
        <end position="107"/>
    </location>
</feature>
<keyword evidence="16" id="KW-1185">Reference proteome</keyword>
<evidence type="ECO:0000256" key="10">
    <source>
        <dbReference type="ARBA" id="ARBA00023136"/>
    </source>
</evidence>
<dbReference type="CDD" id="cd00082">
    <property type="entry name" value="HisKA"/>
    <property type="match status" value="1"/>
</dbReference>
<name>A0A928V1I2_9GAMM</name>
<accession>A0A928V1I2</accession>
<feature type="domain" description="HAMP" evidence="14">
    <location>
        <begin position="195"/>
        <end position="247"/>
    </location>
</feature>
<evidence type="ECO:0000256" key="9">
    <source>
        <dbReference type="ARBA" id="ARBA00023012"/>
    </source>
</evidence>
<dbReference type="PROSITE" id="PS50885">
    <property type="entry name" value="HAMP"/>
    <property type="match status" value="1"/>
</dbReference>
<dbReference type="InterPro" id="IPR005467">
    <property type="entry name" value="His_kinase_dom"/>
</dbReference>
<dbReference type="Gene3D" id="3.30.565.10">
    <property type="entry name" value="Histidine kinase-like ATPase, C-terminal domain"/>
    <property type="match status" value="1"/>
</dbReference>
<dbReference type="RefSeq" id="WP_193908661.1">
    <property type="nucleotide sequence ID" value="NZ_PRDL01000001.1"/>
</dbReference>
<sequence>MQKLSLTTKLALVLSALSLALILTILMVIKTSFDKGFDRYINRSIAVRMEALAEHLANNAEVVPALLQNRRNWDRYLRGYYRDLAGDHEPGNEPQPEARHGKEGDPFGPGGRRYVWLLNAEAMPGRHGAVPPPEMLRTRPVIVNREVMGHIAWLPVKARDNALDALFAAHQHRLFAWIAFFAVLGSCLLAWPLSRFLVNPIRRLSKAMHALMQRDYQQRVPIESRDELGVLASDFNLMAQTLEEHDAQQRQWLADISHELRTPLGVLKGELEAIEDGVMVLDDSRVRSLSEEVNQLARLVDDLHQLAVTQMSHLRYQFETVDLAAFMQQLSYRLESMMQQAGLQWHLHAGETPLLVRADSQRLEQLVMNLVQNSIRYTSAGGQVKVQVVVDNGITLIWEDSEPGIDEQDLEHLFDRFYRVENSRQRSLGGSGLGLFIVANIAEAHGVKPRAESSPLGGLKLIFRFAPVN</sequence>
<dbReference type="Gene3D" id="1.10.287.130">
    <property type="match status" value="1"/>
</dbReference>
<evidence type="ECO:0000313" key="15">
    <source>
        <dbReference type="EMBL" id="MBE8717076.1"/>
    </source>
</evidence>
<dbReference type="Pfam" id="PF00672">
    <property type="entry name" value="HAMP"/>
    <property type="match status" value="1"/>
</dbReference>
<dbReference type="InterPro" id="IPR036890">
    <property type="entry name" value="HATPase_C_sf"/>
</dbReference>
<dbReference type="PROSITE" id="PS50109">
    <property type="entry name" value="HIS_KIN"/>
    <property type="match status" value="1"/>
</dbReference>
<dbReference type="EMBL" id="PRDL01000001">
    <property type="protein sequence ID" value="MBE8717076.1"/>
    <property type="molecule type" value="Genomic_DNA"/>
</dbReference>
<dbReference type="SUPFAM" id="SSF158472">
    <property type="entry name" value="HAMP domain-like"/>
    <property type="match status" value="1"/>
</dbReference>
<feature type="transmembrane region" description="Helical" evidence="12">
    <location>
        <begin position="174"/>
        <end position="193"/>
    </location>
</feature>
<dbReference type="GO" id="GO:0000155">
    <property type="term" value="F:phosphorelay sensor kinase activity"/>
    <property type="evidence" value="ECO:0007669"/>
    <property type="project" value="InterPro"/>
</dbReference>
<dbReference type="FunFam" id="3.30.565.10:FF:000006">
    <property type="entry name" value="Sensor histidine kinase WalK"/>
    <property type="match status" value="1"/>
</dbReference>
<evidence type="ECO:0000256" key="11">
    <source>
        <dbReference type="SAM" id="MobiDB-lite"/>
    </source>
</evidence>
<gene>
    <name evidence="15" type="ORF">C4F51_07705</name>
</gene>
<evidence type="ECO:0000259" key="14">
    <source>
        <dbReference type="PROSITE" id="PS50885"/>
    </source>
</evidence>
<feature type="domain" description="Histidine kinase" evidence="13">
    <location>
        <begin position="255"/>
        <end position="469"/>
    </location>
</feature>
<evidence type="ECO:0000256" key="3">
    <source>
        <dbReference type="ARBA" id="ARBA00012438"/>
    </source>
</evidence>
<comment type="catalytic activity">
    <reaction evidence="1">
        <text>ATP + protein L-histidine = ADP + protein N-phospho-L-histidine.</text>
        <dbReference type="EC" id="2.7.13.3"/>
    </reaction>
</comment>
<evidence type="ECO:0000256" key="8">
    <source>
        <dbReference type="ARBA" id="ARBA00022989"/>
    </source>
</evidence>
<evidence type="ECO:0000256" key="1">
    <source>
        <dbReference type="ARBA" id="ARBA00000085"/>
    </source>
</evidence>
<feature type="compositionally biased region" description="Basic and acidic residues" evidence="11">
    <location>
        <begin position="86"/>
        <end position="105"/>
    </location>
</feature>
<dbReference type="InterPro" id="IPR003661">
    <property type="entry name" value="HisK_dim/P_dom"/>
</dbReference>
<organism evidence="15 16">
    <name type="scientific">Cellvibrio polysaccharolyticus</name>
    <dbReference type="NCBI Taxonomy" id="2082724"/>
    <lineage>
        <taxon>Bacteria</taxon>
        <taxon>Pseudomonadati</taxon>
        <taxon>Pseudomonadota</taxon>
        <taxon>Gammaproteobacteria</taxon>
        <taxon>Cellvibrionales</taxon>
        <taxon>Cellvibrionaceae</taxon>
        <taxon>Cellvibrio</taxon>
    </lineage>
</organism>
<dbReference type="SMART" id="SM00388">
    <property type="entry name" value="HisKA"/>
    <property type="match status" value="1"/>
</dbReference>
<dbReference type="InterPro" id="IPR003594">
    <property type="entry name" value="HATPase_dom"/>
</dbReference>
<dbReference type="PANTHER" id="PTHR45436:SF5">
    <property type="entry name" value="SENSOR HISTIDINE KINASE TRCS"/>
    <property type="match status" value="1"/>
</dbReference>
<keyword evidence="9" id="KW-0902">Two-component regulatory system</keyword>
<evidence type="ECO:0000256" key="6">
    <source>
        <dbReference type="ARBA" id="ARBA00022692"/>
    </source>
</evidence>
<dbReference type="GO" id="GO:0005886">
    <property type="term" value="C:plasma membrane"/>
    <property type="evidence" value="ECO:0007669"/>
    <property type="project" value="UniProtKB-ARBA"/>
</dbReference>
<evidence type="ECO:0000256" key="12">
    <source>
        <dbReference type="SAM" id="Phobius"/>
    </source>
</evidence>
<dbReference type="Proteomes" id="UP000652567">
    <property type="component" value="Unassembled WGS sequence"/>
</dbReference>
<dbReference type="Pfam" id="PF02518">
    <property type="entry name" value="HATPase_c"/>
    <property type="match status" value="1"/>
</dbReference>
<evidence type="ECO:0000256" key="7">
    <source>
        <dbReference type="ARBA" id="ARBA00022777"/>
    </source>
</evidence>
<dbReference type="Pfam" id="PF00512">
    <property type="entry name" value="HisKA"/>
    <property type="match status" value="1"/>
</dbReference>
<protein>
    <recommendedName>
        <fullName evidence="3">histidine kinase</fullName>
        <ecNumber evidence="3">2.7.13.3</ecNumber>
    </recommendedName>
</protein>
<dbReference type="SMART" id="SM00304">
    <property type="entry name" value="HAMP"/>
    <property type="match status" value="1"/>
</dbReference>
<evidence type="ECO:0000256" key="4">
    <source>
        <dbReference type="ARBA" id="ARBA00022553"/>
    </source>
</evidence>
<dbReference type="PRINTS" id="PR00344">
    <property type="entry name" value="BCTRLSENSOR"/>
</dbReference>
<keyword evidence="8 12" id="KW-1133">Transmembrane helix</keyword>
<evidence type="ECO:0000256" key="2">
    <source>
        <dbReference type="ARBA" id="ARBA00004370"/>
    </source>
</evidence>
<dbReference type="AlphaFoldDB" id="A0A928V1I2"/>
<feature type="transmembrane region" description="Helical" evidence="12">
    <location>
        <begin position="6"/>
        <end position="29"/>
    </location>
</feature>
<dbReference type="PANTHER" id="PTHR45436">
    <property type="entry name" value="SENSOR HISTIDINE KINASE YKOH"/>
    <property type="match status" value="1"/>
</dbReference>
<dbReference type="SUPFAM" id="SSF55874">
    <property type="entry name" value="ATPase domain of HSP90 chaperone/DNA topoisomerase II/histidine kinase"/>
    <property type="match status" value="1"/>
</dbReference>
<dbReference type="InterPro" id="IPR004358">
    <property type="entry name" value="Sig_transdc_His_kin-like_C"/>
</dbReference>
<proteinExistence type="predicted"/>